<protein>
    <recommendedName>
        <fullName evidence="2">UPF0291 protein D4N35_008350</fullName>
    </recommendedName>
</protein>
<dbReference type="GeneID" id="56393492"/>
<dbReference type="Pfam" id="PF05979">
    <property type="entry name" value="DUF896"/>
    <property type="match status" value="1"/>
</dbReference>
<dbReference type="RefSeq" id="WP_120072403.1">
    <property type="nucleotide sequence ID" value="NZ_CP126113.1"/>
</dbReference>
<dbReference type="PANTHER" id="PTHR37300:SF1">
    <property type="entry name" value="UPF0291 PROTEIN YNZC"/>
    <property type="match status" value="1"/>
</dbReference>
<name>A0A443IU81_9BACI</name>
<dbReference type="EMBL" id="QYTU02000015">
    <property type="protein sequence ID" value="RWR11659.1"/>
    <property type="molecule type" value="Genomic_DNA"/>
</dbReference>
<dbReference type="HAMAP" id="MF_01103">
    <property type="entry name" value="UPF0291"/>
    <property type="match status" value="1"/>
</dbReference>
<evidence type="ECO:0000256" key="1">
    <source>
        <dbReference type="ARBA" id="ARBA00022490"/>
    </source>
</evidence>
<keyword evidence="1 2" id="KW-0963">Cytoplasm</keyword>
<comment type="caution">
    <text evidence="3">The sequence shown here is derived from an EMBL/GenBank/DDBJ whole genome shotgun (WGS) entry which is preliminary data.</text>
</comment>
<evidence type="ECO:0000313" key="3">
    <source>
        <dbReference type="EMBL" id="RWR11659.1"/>
    </source>
</evidence>
<proteinExistence type="inferred from homology"/>
<dbReference type="Proteomes" id="UP000273811">
    <property type="component" value="Unassembled WGS sequence"/>
</dbReference>
<evidence type="ECO:0000313" key="4">
    <source>
        <dbReference type="Proteomes" id="UP000273811"/>
    </source>
</evidence>
<reference evidence="3" key="1">
    <citation type="submission" date="2018-12" db="EMBL/GenBank/DDBJ databases">
        <authorList>
            <person name="Sun L."/>
            <person name="Chen Z."/>
        </authorList>
    </citation>
    <scope>NUCLEOTIDE SEQUENCE [LARGE SCALE GENOMIC DNA]</scope>
    <source>
        <strain evidence="3">DSM 16012</strain>
    </source>
</reference>
<dbReference type="GO" id="GO:0005737">
    <property type="term" value="C:cytoplasm"/>
    <property type="evidence" value="ECO:0007669"/>
    <property type="project" value="UniProtKB-SubCell"/>
</dbReference>
<dbReference type="InterPro" id="IPR009242">
    <property type="entry name" value="DUF896"/>
</dbReference>
<dbReference type="SUPFAM" id="SSF158221">
    <property type="entry name" value="YnzC-like"/>
    <property type="match status" value="1"/>
</dbReference>
<gene>
    <name evidence="3" type="ORF">D4N35_008350</name>
</gene>
<accession>A0A443IU81</accession>
<sequence>MLSKEKLDRINQLARKAKSTGLTKAEAKEQSKLRGEYLQSFRASMRQTIENVRVFDPNGDEVTPLKVRKIQQDKKFH</sequence>
<comment type="subcellular location">
    <subcellularLocation>
        <location evidence="2">Cytoplasm</location>
    </subcellularLocation>
</comment>
<dbReference type="OrthoDB" id="390105at2"/>
<dbReference type="PANTHER" id="PTHR37300">
    <property type="entry name" value="UPF0291 PROTEIN CBO2609/CLC_2481"/>
    <property type="match status" value="1"/>
</dbReference>
<keyword evidence="4" id="KW-1185">Reference proteome</keyword>
<evidence type="ECO:0000256" key="2">
    <source>
        <dbReference type="HAMAP-Rule" id="MF_01103"/>
    </source>
</evidence>
<dbReference type="Gene3D" id="1.10.287.540">
    <property type="entry name" value="Helix hairpin bin"/>
    <property type="match status" value="1"/>
</dbReference>
<organism evidence="3 4">
    <name type="scientific">Siminovitchia fortis</name>
    <dbReference type="NCBI Taxonomy" id="254758"/>
    <lineage>
        <taxon>Bacteria</taxon>
        <taxon>Bacillati</taxon>
        <taxon>Bacillota</taxon>
        <taxon>Bacilli</taxon>
        <taxon>Bacillales</taxon>
        <taxon>Bacillaceae</taxon>
        <taxon>Siminovitchia</taxon>
    </lineage>
</organism>
<comment type="similarity">
    <text evidence="2">Belongs to the UPF0291 family.</text>
</comment>
<dbReference type="AlphaFoldDB" id="A0A443IU81"/>